<dbReference type="InterPro" id="IPR031734">
    <property type="entry name" value="MBF2"/>
</dbReference>
<accession>A0A835GTJ0</accession>
<evidence type="ECO:0000313" key="2">
    <source>
        <dbReference type="Proteomes" id="UP000648187"/>
    </source>
</evidence>
<comment type="caution">
    <text evidence="1">The sequence shown here is derived from an EMBL/GenBank/DDBJ whole genome shotgun (WGS) entry which is preliminary data.</text>
</comment>
<dbReference type="EMBL" id="JACKWZ010000004">
    <property type="protein sequence ID" value="KAF9424225.1"/>
    <property type="molecule type" value="Genomic_DNA"/>
</dbReference>
<dbReference type="Proteomes" id="UP000648187">
    <property type="component" value="Unassembled WGS sequence"/>
</dbReference>
<reference evidence="1" key="1">
    <citation type="submission" date="2020-08" db="EMBL/GenBank/DDBJ databases">
        <title>Spodoptera exigua strain:BAW_Kor-Di-RS1 Genome sequencing and assembly.</title>
        <authorList>
            <person name="Kim J."/>
            <person name="Nam H.Y."/>
            <person name="Kwon M."/>
            <person name="Choi J.H."/>
            <person name="Cho S.R."/>
            <person name="Kim G.-H."/>
        </authorList>
    </citation>
    <scope>NUCLEOTIDE SEQUENCE</scope>
    <source>
        <strain evidence="1">BAW_Kor-Di-RS1</strain>
        <tissue evidence="1">Whole-body</tissue>
    </source>
</reference>
<proteinExistence type="predicted"/>
<gene>
    <name evidence="1" type="ORF">HW555_000618</name>
</gene>
<name>A0A835GTJ0_SPOEX</name>
<sequence>FALCREFSMGMFRPGDLLVAKETLFKEANPFGSTIASYGRLFHCPITFVQVIDRLDIMPEPKFTILRGGLRQKYINLRIKSPYNTPVYVNINVACENKRLKRVPLKAAIVKSKDYKKNNNATICF</sequence>
<organism evidence="1 2">
    <name type="scientific">Spodoptera exigua</name>
    <name type="common">Beet armyworm</name>
    <name type="synonym">Noctua fulgens</name>
    <dbReference type="NCBI Taxonomy" id="7107"/>
    <lineage>
        <taxon>Eukaryota</taxon>
        <taxon>Metazoa</taxon>
        <taxon>Ecdysozoa</taxon>
        <taxon>Arthropoda</taxon>
        <taxon>Hexapoda</taxon>
        <taxon>Insecta</taxon>
        <taxon>Pterygota</taxon>
        <taxon>Neoptera</taxon>
        <taxon>Endopterygota</taxon>
        <taxon>Lepidoptera</taxon>
        <taxon>Glossata</taxon>
        <taxon>Ditrysia</taxon>
        <taxon>Noctuoidea</taxon>
        <taxon>Noctuidae</taxon>
        <taxon>Amphipyrinae</taxon>
        <taxon>Spodoptera</taxon>
    </lineage>
</organism>
<keyword evidence="2" id="KW-1185">Reference proteome</keyword>
<dbReference type="Pfam" id="PF15868">
    <property type="entry name" value="MBF2"/>
    <property type="match status" value="1"/>
</dbReference>
<evidence type="ECO:0000313" key="1">
    <source>
        <dbReference type="EMBL" id="KAF9424225.1"/>
    </source>
</evidence>
<dbReference type="AlphaFoldDB" id="A0A835GTJ0"/>
<protein>
    <submittedName>
        <fullName evidence="1">Uncharacterized protein</fullName>
    </submittedName>
</protein>
<feature type="non-terminal residue" evidence="1">
    <location>
        <position position="1"/>
    </location>
</feature>